<keyword evidence="2" id="KW-1185">Reference proteome</keyword>
<protein>
    <submittedName>
        <fullName evidence="1">Uncharacterized protein</fullName>
    </submittedName>
</protein>
<dbReference type="Proteomes" id="UP000762676">
    <property type="component" value="Unassembled WGS sequence"/>
</dbReference>
<accession>A0AAV4GNE9</accession>
<gene>
    <name evidence="1" type="ORF">ElyMa_000725100</name>
</gene>
<name>A0AAV4GNE9_9GAST</name>
<dbReference type="AlphaFoldDB" id="A0AAV4GNE9"/>
<dbReference type="EMBL" id="BMAT01001486">
    <property type="protein sequence ID" value="GFR86635.1"/>
    <property type="molecule type" value="Genomic_DNA"/>
</dbReference>
<proteinExistence type="predicted"/>
<organism evidence="1 2">
    <name type="scientific">Elysia marginata</name>
    <dbReference type="NCBI Taxonomy" id="1093978"/>
    <lineage>
        <taxon>Eukaryota</taxon>
        <taxon>Metazoa</taxon>
        <taxon>Spiralia</taxon>
        <taxon>Lophotrochozoa</taxon>
        <taxon>Mollusca</taxon>
        <taxon>Gastropoda</taxon>
        <taxon>Heterobranchia</taxon>
        <taxon>Euthyneura</taxon>
        <taxon>Panpulmonata</taxon>
        <taxon>Sacoglossa</taxon>
        <taxon>Placobranchoidea</taxon>
        <taxon>Plakobranchidae</taxon>
        <taxon>Elysia</taxon>
    </lineage>
</organism>
<evidence type="ECO:0000313" key="1">
    <source>
        <dbReference type="EMBL" id="GFR86635.1"/>
    </source>
</evidence>
<comment type="caution">
    <text evidence="1">The sequence shown here is derived from an EMBL/GenBank/DDBJ whole genome shotgun (WGS) entry which is preliminary data.</text>
</comment>
<sequence>MQDDCDDVLDDVCEDVLRLLQVRLTMMTVSTVQLSLASYTGPRPPREWTELVPKLSSKASLRHNKAGTISSQTEVLTAQDSHKEKFVMQSIQ</sequence>
<reference evidence="1 2" key="1">
    <citation type="journal article" date="2021" name="Elife">
        <title>Chloroplast acquisition without the gene transfer in kleptoplastic sea slugs, Plakobranchus ocellatus.</title>
        <authorList>
            <person name="Maeda T."/>
            <person name="Takahashi S."/>
            <person name="Yoshida T."/>
            <person name="Shimamura S."/>
            <person name="Takaki Y."/>
            <person name="Nagai Y."/>
            <person name="Toyoda A."/>
            <person name="Suzuki Y."/>
            <person name="Arimoto A."/>
            <person name="Ishii H."/>
            <person name="Satoh N."/>
            <person name="Nishiyama T."/>
            <person name="Hasebe M."/>
            <person name="Maruyama T."/>
            <person name="Minagawa J."/>
            <person name="Obokata J."/>
            <person name="Shigenobu S."/>
        </authorList>
    </citation>
    <scope>NUCLEOTIDE SEQUENCE [LARGE SCALE GENOMIC DNA]</scope>
</reference>
<evidence type="ECO:0000313" key="2">
    <source>
        <dbReference type="Proteomes" id="UP000762676"/>
    </source>
</evidence>